<keyword evidence="5" id="KW-0742">SOS response</keyword>
<dbReference type="InterPro" id="IPR043128">
    <property type="entry name" value="Rev_trsase/Diguanyl_cyclase"/>
</dbReference>
<dbReference type="SUPFAM" id="SSF56672">
    <property type="entry name" value="DNA/RNA polymerases"/>
    <property type="match status" value="1"/>
</dbReference>
<dbReference type="Pfam" id="PF00817">
    <property type="entry name" value="IMS"/>
    <property type="match status" value="1"/>
</dbReference>
<dbReference type="Gene3D" id="3.30.1490.100">
    <property type="entry name" value="DNA polymerase, Y-family, little finger domain"/>
    <property type="match status" value="1"/>
</dbReference>
<keyword evidence="4" id="KW-0234">DNA repair</keyword>
<dbReference type="Pfam" id="PF11799">
    <property type="entry name" value="IMS_C"/>
    <property type="match status" value="1"/>
</dbReference>
<dbReference type="PANTHER" id="PTHR11076:SF34">
    <property type="entry name" value="PROTEIN UMUC"/>
    <property type="match status" value="1"/>
</dbReference>
<evidence type="ECO:0000313" key="7">
    <source>
        <dbReference type="EMBL" id="GGH80552.1"/>
    </source>
</evidence>
<protein>
    <submittedName>
        <fullName evidence="7">UmuC protein</fullName>
    </submittedName>
</protein>
<evidence type="ECO:0000256" key="5">
    <source>
        <dbReference type="ARBA" id="ARBA00023236"/>
    </source>
</evidence>
<evidence type="ECO:0000256" key="4">
    <source>
        <dbReference type="ARBA" id="ARBA00023204"/>
    </source>
</evidence>
<dbReference type="PANTHER" id="PTHR11076">
    <property type="entry name" value="DNA REPAIR POLYMERASE UMUC / TRANSFERASE FAMILY MEMBER"/>
    <property type="match status" value="1"/>
</dbReference>
<proteinExistence type="inferred from homology"/>
<dbReference type="Gene3D" id="1.10.150.20">
    <property type="entry name" value="5' to 3' exonuclease, C-terminal subdomain"/>
    <property type="match status" value="1"/>
</dbReference>
<reference evidence="8" key="1">
    <citation type="journal article" date="2019" name="Int. J. Syst. Evol. Microbiol.">
        <title>The Global Catalogue of Microorganisms (GCM) 10K type strain sequencing project: providing services to taxonomists for standard genome sequencing and annotation.</title>
        <authorList>
            <consortium name="The Broad Institute Genomics Platform"/>
            <consortium name="The Broad Institute Genome Sequencing Center for Infectious Disease"/>
            <person name="Wu L."/>
            <person name="Ma J."/>
        </authorList>
    </citation>
    <scope>NUCLEOTIDE SEQUENCE [LARGE SCALE GENOMIC DNA]</scope>
    <source>
        <strain evidence="8">CGMCC 1.14966</strain>
    </source>
</reference>
<keyword evidence="2" id="KW-0227">DNA damage</keyword>
<sequence>MYALVDCNNFYVSCERVFAPQLAGHPVVVLSNNDGCLISRSDEAKALGLKMGEPYHLVRPLLEQHKVRVFSSNYALYGDMSRRVVQVLSNFAAGVEIYSIDEAFLDFSGMHLLVPDLLAYGIRVRSTVRQHTGIPICVGIAPTKTLAKLANRLARRQDTTGVLVLATPEQWEAALAQTPVADIWGVGRRYARKLLEMNITTGAALAALPEHWLRRHLGGVVGQRLWRELHGQPCLEWNPTEWDEEGDQLLPSATGRHSVTCTRSFGRPQHDAAVLAEAVATFAAKAAEKLRRQGLAAHLITVVLGTNRFAATAGPNTHTAVVSLAAASSDVSRLTQAALCGLRRLQRPGTAYHRAGILLSGLEPAGRGQVGLFPDAADQNQPRRDKLMTTLDALNARFGRQLVRLAATGVAKDAPGQPQAAAWAGRSAHRSPCYTTDWNDLWTVQLGI</sequence>
<dbReference type="PROSITE" id="PS50173">
    <property type="entry name" value="UMUC"/>
    <property type="match status" value="1"/>
</dbReference>
<name>A0ABQ1ZWR6_9BACT</name>
<dbReference type="Gene3D" id="3.30.70.270">
    <property type="match status" value="1"/>
</dbReference>
<feature type="domain" description="UmuC" evidence="6">
    <location>
        <begin position="2"/>
        <end position="187"/>
    </location>
</feature>
<dbReference type="RefSeq" id="WP_188560535.1">
    <property type="nucleotide sequence ID" value="NZ_BMGY01000004.1"/>
</dbReference>
<organism evidence="7 8">
    <name type="scientific">Hymenobacter frigidus</name>
    <dbReference type="NCBI Taxonomy" id="1524095"/>
    <lineage>
        <taxon>Bacteria</taxon>
        <taxon>Pseudomonadati</taxon>
        <taxon>Bacteroidota</taxon>
        <taxon>Cytophagia</taxon>
        <taxon>Cytophagales</taxon>
        <taxon>Hymenobacteraceae</taxon>
        <taxon>Hymenobacter</taxon>
    </lineage>
</organism>
<dbReference type="EMBL" id="BMGY01000004">
    <property type="protein sequence ID" value="GGH80552.1"/>
    <property type="molecule type" value="Genomic_DNA"/>
</dbReference>
<dbReference type="Pfam" id="PF13438">
    <property type="entry name" value="DUF4113"/>
    <property type="match status" value="1"/>
</dbReference>
<dbReference type="InterPro" id="IPR001126">
    <property type="entry name" value="UmuC"/>
</dbReference>
<accession>A0ABQ1ZWR6</accession>
<dbReference type="InterPro" id="IPR036775">
    <property type="entry name" value="DNA_pol_Y-fam_lit_finger_sf"/>
</dbReference>
<dbReference type="InterPro" id="IPR017961">
    <property type="entry name" value="DNA_pol_Y-fam_little_finger"/>
</dbReference>
<gene>
    <name evidence="7" type="primary">umuC</name>
    <name evidence="7" type="ORF">GCM10011495_05940</name>
</gene>
<dbReference type="Proteomes" id="UP000637774">
    <property type="component" value="Unassembled WGS sequence"/>
</dbReference>
<keyword evidence="3" id="KW-0741">SOS mutagenesis</keyword>
<evidence type="ECO:0000259" key="6">
    <source>
        <dbReference type="PROSITE" id="PS50173"/>
    </source>
</evidence>
<dbReference type="InterPro" id="IPR025188">
    <property type="entry name" value="DUF4113"/>
</dbReference>
<evidence type="ECO:0000256" key="2">
    <source>
        <dbReference type="ARBA" id="ARBA00022763"/>
    </source>
</evidence>
<evidence type="ECO:0000256" key="1">
    <source>
        <dbReference type="ARBA" id="ARBA00010945"/>
    </source>
</evidence>
<evidence type="ECO:0000313" key="8">
    <source>
        <dbReference type="Proteomes" id="UP000637774"/>
    </source>
</evidence>
<keyword evidence="8" id="KW-1185">Reference proteome</keyword>
<dbReference type="InterPro" id="IPR050116">
    <property type="entry name" value="DNA_polymerase-Y"/>
</dbReference>
<dbReference type="Gene3D" id="3.40.1170.60">
    <property type="match status" value="1"/>
</dbReference>
<dbReference type="InterPro" id="IPR043502">
    <property type="entry name" value="DNA/RNA_pol_sf"/>
</dbReference>
<comment type="similarity">
    <text evidence="1">Belongs to the DNA polymerase type-Y family.</text>
</comment>
<evidence type="ECO:0000256" key="3">
    <source>
        <dbReference type="ARBA" id="ARBA00023199"/>
    </source>
</evidence>
<comment type="caution">
    <text evidence="7">The sequence shown here is derived from an EMBL/GenBank/DDBJ whole genome shotgun (WGS) entry which is preliminary data.</text>
</comment>
<dbReference type="CDD" id="cd01700">
    <property type="entry name" value="PolY_Pol_V_umuC"/>
    <property type="match status" value="1"/>
</dbReference>